<dbReference type="Gene3D" id="2.60.120.10">
    <property type="entry name" value="Jelly Rolls"/>
    <property type="match status" value="1"/>
</dbReference>
<dbReference type="Pfam" id="PF05899">
    <property type="entry name" value="Cupin_3"/>
    <property type="match status" value="1"/>
</dbReference>
<dbReference type="InterPro" id="IPR008579">
    <property type="entry name" value="UGlyAH_Cupin_dom"/>
</dbReference>
<protein>
    <submittedName>
        <fullName evidence="2">Cupin domain-containing protein</fullName>
    </submittedName>
</protein>
<comment type="caution">
    <text evidence="2">The sequence shown here is derived from an EMBL/GenBank/DDBJ whole genome shotgun (WGS) entry which is preliminary data.</text>
</comment>
<dbReference type="SUPFAM" id="SSF51182">
    <property type="entry name" value="RmlC-like cupins"/>
    <property type="match status" value="1"/>
</dbReference>
<dbReference type="Proteomes" id="UP001596306">
    <property type="component" value="Unassembled WGS sequence"/>
</dbReference>
<reference evidence="3" key="1">
    <citation type="journal article" date="2019" name="Int. J. Syst. Evol. Microbiol.">
        <title>The Global Catalogue of Microorganisms (GCM) 10K type strain sequencing project: providing services to taxonomists for standard genome sequencing and annotation.</title>
        <authorList>
            <consortium name="The Broad Institute Genomics Platform"/>
            <consortium name="The Broad Institute Genome Sequencing Center for Infectious Disease"/>
            <person name="Wu L."/>
            <person name="Ma J."/>
        </authorList>
    </citation>
    <scope>NUCLEOTIDE SEQUENCE [LARGE SCALE GENOMIC DNA]</scope>
    <source>
        <strain evidence="3">CCUG 43304</strain>
    </source>
</reference>
<proteinExistence type="predicted"/>
<sequence length="80" mass="8641">MSSSDGGGVWEVTPGTFTSTRVGYHKMCQIVAGSATIVEPDGRGFEISTGSLFITPEGWEGTWTVHETLRESWVVIPLLP</sequence>
<dbReference type="InterPro" id="IPR014710">
    <property type="entry name" value="RmlC-like_jellyroll"/>
</dbReference>
<keyword evidence="3" id="KW-1185">Reference proteome</keyword>
<gene>
    <name evidence="2" type="ORF">ACFQB0_08040</name>
</gene>
<evidence type="ECO:0000313" key="2">
    <source>
        <dbReference type="EMBL" id="MFC6356053.1"/>
    </source>
</evidence>
<evidence type="ECO:0000259" key="1">
    <source>
        <dbReference type="Pfam" id="PF05899"/>
    </source>
</evidence>
<dbReference type="RefSeq" id="WP_386729937.1">
    <property type="nucleotide sequence ID" value="NZ_JBHSTP010000002.1"/>
</dbReference>
<dbReference type="EMBL" id="JBHSTP010000002">
    <property type="protein sequence ID" value="MFC6356053.1"/>
    <property type="molecule type" value="Genomic_DNA"/>
</dbReference>
<evidence type="ECO:0000313" key="3">
    <source>
        <dbReference type="Proteomes" id="UP001596306"/>
    </source>
</evidence>
<organism evidence="2 3">
    <name type="scientific">Luethyella okanaganae</name>
    <dbReference type="NCBI Taxonomy" id="69372"/>
    <lineage>
        <taxon>Bacteria</taxon>
        <taxon>Bacillati</taxon>
        <taxon>Actinomycetota</taxon>
        <taxon>Actinomycetes</taxon>
        <taxon>Micrococcales</taxon>
        <taxon>Microbacteriaceae</taxon>
        <taxon>Luethyella</taxon>
    </lineage>
</organism>
<feature type="domain" description="(S)-ureidoglycine aminohydrolase cupin" evidence="1">
    <location>
        <begin position="8"/>
        <end position="70"/>
    </location>
</feature>
<accession>A0ABW1VD92</accession>
<name>A0ABW1VD92_9MICO</name>
<dbReference type="InterPro" id="IPR011051">
    <property type="entry name" value="RmlC_Cupin_sf"/>
</dbReference>